<dbReference type="EMBL" id="MU864356">
    <property type="protein sequence ID" value="KAK4192071.1"/>
    <property type="molecule type" value="Genomic_DNA"/>
</dbReference>
<reference evidence="3" key="2">
    <citation type="submission" date="2023-05" db="EMBL/GenBank/DDBJ databases">
        <authorList>
            <consortium name="Lawrence Berkeley National Laboratory"/>
            <person name="Steindorff A."/>
            <person name="Hensen N."/>
            <person name="Bonometti L."/>
            <person name="Westerberg I."/>
            <person name="Brannstrom I.O."/>
            <person name="Guillou S."/>
            <person name="Cros-Aarteil S."/>
            <person name="Calhoun S."/>
            <person name="Haridas S."/>
            <person name="Kuo A."/>
            <person name="Mondo S."/>
            <person name="Pangilinan J."/>
            <person name="Riley R."/>
            <person name="Labutti K."/>
            <person name="Andreopoulos B."/>
            <person name="Lipzen A."/>
            <person name="Chen C."/>
            <person name="Yanf M."/>
            <person name="Daum C."/>
            <person name="Ng V."/>
            <person name="Clum A."/>
            <person name="Ohm R."/>
            <person name="Martin F."/>
            <person name="Silar P."/>
            <person name="Natvig D."/>
            <person name="Lalanne C."/>
            <person name="Gautier V."/>
            <person name="Ament-Velasquez S.L."/>
            <person name="Kruys A."/>
            <person name="Hutchinson M.I."/>
            <person name="Powell A.J."/>
            <person name="Barry K."/>
            <person name="Miller A.N."/>
            <person name="Grigoriev I.V."/>
            <person name="Debuchy R."/>
            <person name="Gladieux P."/>
            <person name="Thoren M.H."/>
            <person name="Johannesson H."/>
        </authorList>
    </citation>
    <scope>NUCLEOTIDE SEQUENCE</scope>
    <source>
        <strain evidence="3">PSN309</strain>
    </source>
</reference>
<feature type="region of interest" description="Disordered" evidence="1">
    <location>
        <begin position="221"/>
        <end position="358"/>
    </location>
</feature>
<feature type="transmembrane region" description="Helical" evidence="2">
    <location>
        <begin position="6"/>
        <end position="30"/>
    </location>
</feature>
<feature type="transmembrane region" description="Helical" evidence="2">
    <location>
        <begin position="79"/>
        <end position="102"/>
    </location>
</feature>
<evidence type="ECO:0000313" key="4">
    <source>
        <dbReference type="Proteomes" id="UP001302126"/>
    </source>
</evidence>
<organism evidence="3 4">
    <name type="scientific">Podospora australis</name>
    <dbReference type="NCBI Taxonomy" id="1536484"/>
    <lineage>
        <taxon>Eukaryota</taxon>
        <taxon>Fungi</taxon>
        <taxon>Dikarya</taxon>
        <taxon>Ascomycota</taxon>
        <taxon>Pezizomycotina</taxon>
        <taxon>Sordariomycetes</taxon>
        <taxon>Sordariomycetidae</taxon>
        <taxon>Sordariales</taxon>
        <taxon>Podosporaceae</taxon>
        <taxon>Podospora</taxon>
    </lineage>
</organism>
<proteinExistence type="predicted"/>
<gene>
    <name evidence="3" type="ORF">QBC35DRAFT_262266</name>
</gene>
<evidence type="ECO:0000313" key="3">
    <source>
        <dbReference type="EMBL" id="KAK4192071.1"/>
    </source>
</evidence>
<protein>
    <submittedName>
        <fullName evidence="3">Uncharacterized protein</fullName>
    </submittedName>
</protein>
<evidence type="ECO:0000256" key="2">
    <source>
        <dbReference type="SAM" id="Phobius"/>
    </source>
</evidence>
<feature type="region of interest" description="Disordered" evidence="1">
    <location>
        <begin position="185"/>
        <end position="204"/>
    </location>
</feature>
<name>A0AAN6X1U2_9PEZI</name>
<feature type="compositionally biased region" description="Polar residues" evidence="1">
    <location>
        <begin position="255"/>
        <end position="274"/>
    </location>
</feature>
<comment type="caution">
    <text evidence="3">The sequence shown here is derived from an EMBL/GenBank/DDBJ whole genome shotgun (WGS) entry which is preliminary data.</text>
</comment>
<feature type="compositionally biased region" description="Polar residues" evidence="1">
    <location>
        <begin position="455"/>
        <end position="467"/>
    </location>
</feature>
<reference evidence="3" key="1">
    <citation type="journal article" date="2023" name="Mol. Phylogenet. Evol.">
        <title>Genome-scale phylogeny and comparative genomics of the fungal order Sordariales.</title>
        <authorList>
            <person name="Hensen N."/>
            <person name="Bonometti L."/>
            <person name="Westerberg I."/>
            <person name="Brannstrom I.O."/>
            <person name="Guillou S."/>
            <person name="Cros-Aarteil S."/>
            <person name="Calhoun S."/>
            <person name="Haridas S."/>
            <person name="Kuo A."/>
            <person name="Mondo S."/>
            <person name="Pangilinan J."/>
            <person name="Riley R."/>
            <person name="LaButti K."/>
            <person name="Andreopoulos B."/>
            <person name="Lipzen A."/>
            <person name="Chen C."/>
            <person name="Yan M."/>
            <person name="Daum C."/>
            <person name="Ng V."/>
            <person name="Clum A."/>
            <person name="Steindorff A."/>
            <person name="Ohm R.A."/>
            <person name="Martin F."/>
            <person name="Silar P."/>
            <person name="Natvig D.O."/>
            <person name="Lalanne C."/>
            <person name="Gautier V."/>
            <person name="Ament-Velasquez S.L."/>
            <person name="Kruys A."/>
            <person name="Hutchinson M.I."/>
            <person name="Powell A.J."/>
            <person name="Barry K."/>
            <person name="Miller A.N."/>
            <person name="Grigoriev I.V."/>
            <person name="Debuchy R."/>
            <person name="Gladieux P."/>
            <person name="Hiltunen Thoren M."/>
            <person name="Johannesson H."/>
        </authorList>
    </citation>
    <scope>NUCLEOTIDE SEQUENCE</scope>
    <source>
        <strain evidence="3">PSN309</strain>
    </source>
</reference>
<keyword evidence="2" id="KW-1133">Transmembrane helix</keyword>
<feature type="compositionally biased region" description="Polar residues" evidence="1">
    <location>
        <begin position="190"/>
        <end position="204"/>
    </location>
</feature>
<keyword evidence="2" id="KW-0472">Membrane</keyword>
<sequence>MTIPRVLPAVLGVISILPTAGVLAIHSILARSREDRAPAVRTTAIIAAILEAAVLVAVTGITCTHIGPWSGHLRVRARILFGTGLFLCTVAATLSVATLICLSRVRHDASSTILGTNVMSFLVGASVVLGLAFATQLVFLVFHFVNNRVRGPKIQVSQHTEQTGTRSPPRVKSIAYEAISEKARGMASFESRTPPGSSSGETLSSIRSSLSNVVRPISSKTRLLSQRASRRPTSLDLPTFRESQPSITEEGFDSWDTSAVDPQNRQTVLESSSPPGGRFLETIQASPAPSRSPSPGAPLDLLEPPKTTRRRSRSYSPAPSRVSQAERAAFTEHSTQSETHIHPLFRSDSPNPPPIATPGTVVVAAPNGGQILSDRQSIRSIRSLQRMRSGSLPKIPSPLQGSCESFHPRAEGGSPEIREEVEEEDESITPRATTPAVETERKMTPPIPDWILSAGSRSSLTTYNSRKVSGGVREE</sequence>
<evidence type="ECO:0000256" key="1">
    <source>
        <dbReference type="SAM" id="MobiDB-lite"/>
    </source>
</evidence>
<feature type="compositionally biased region" description="Low complexity" evidence="1">
    <location>
        <begin position="314"/>
        <end position="323"/>
    </location>
</feature>
<dbReference type="Proteomes" id="UP001302126">
    <property type="component" value="Unassembled WGS sequence"/>
</dbReference>
<dbReference type="AlphaFoldDB" id="A0AAN6X1U2"/>
<feature type="transmembrane region" description="Helical" evidence="2">
    <location>
        <begin position="42"/>
        <end position="67"/>
    </location>
</feature>
<keyword evidence="4" id="KW-1185">Reference proteome</keyword>
<feature type="region of interest" description="Disordered" evidence="1">
    <location>
        <begin position="390"/>
        <end position="475"/>
    </location>
</feature>
<feature type="transmembrane region" description="Helical" evidence="2">
    <location>
        <begin position="114"/>
        <end position="145"/>
    </location>
</feature>
<keyword evidence="2" id="KW-0812">Transmembrane</keyword>
<accession>A0AAN6X1U2</accession>